<keyword evidence="2" id="KW-0677">Repeat</keyword>
<feature type="repeat" description="WD" evidence="4">
    <location>
        <begin position="373"/>
        <end position="414"/>
    </location>
</feature>
<comment type="caution">
    <text evidence="6">The sequence shown here is derived from an EMBL/GenBank/DDBJ whole genome shotgun (WGS) entry which is preliminary data.</text>
</comment>
<dbReference type="AlphaFoldDB" id="A0A9J6FJF9"/>
<evidence type="ECO:0000256" key="4">
    <source>
        <dbReference type="PROSITE-ProRule" id="PRU00221"/>
    </source>
</evidence>
<feature type="region of interest" description="Disordered" evidence="5">
    <location>
        <begin position="35"/>
        <end position="65"/>
    </location>
</feature>
<comment type="similarity">
    <text evidence="3">Belongs to the WD repeat GAD-1 family.</text>
</comment>
<feature type="compositionally biased region" description="Polar residues" evidence="5">
    <location>
        <begin position="95"/>
        <end position="106"/>
    </location>
</feature>
<dbReference type="PROSITE" id="PS50294">
    <property type="entry name" value="WD_REPEATS_REGION"/>
    <property type="match status" value="1"/>
</dbReference>
<dbReference type="FunFam" id="2.130.10.10:FF:002018">
    <property type="entry name" value="WD-repeat protein, putative"/>
    <property type="match status" value="1"/>
</dbReference>
<dbReference type="OrthoDB" id="10264376at2759"/>
<evidence type="ECO:0000256" key="2">
    <source>
        <dbReference type="ARBA" id="ARBA00022737"/>
    </source>
</evidence>
<dbReference type="InterPro" id="IPR051858">
    <property type="entry name" value="WD_repeat_GAD-1"/>
</dbReference>
<feature type="repeat" description="WD" evidence="4">
    <location>
        <begin position="277"/>
        <end position="319"/>
    </location>
</feature>
<sequence>MKLYDQRDRSSESGVFFPPWSLVSGLLLCDNTNEARSSQIGPPSSHKASAMADASASERGSVPNSTKKARVFDLNAIFEEARKTAISRSKDANVTGDQSLPTSCPKSNDGDEVPDHCTSAAAVADQCEEDSEDEMVGPPISLSATADGASSDEEDEDTPENPTAYRAIPVKDHLTLRHGTKIVSALALDPNGARLVTGGYDFDITLFDFAGMDSSLQPFRTLRPCDCHQIRNLEYSCTGDTILVASGSAQAKVLDRDGFEVMECVKGDQYITDMARTKGHVAMLNYGCWHPRTREDFLTCANDGTLRLWNVDKPSCHKAVVKTKQQGGLRAIPSTCRFSRDGQLMAAGCQDGSLQFWDQRRTLVHPSHTVREAHQRGTEISCIAFAQDGRQLATRACDDTLKLWDMRALRPAALHTFGGLDNLYPATDCGFSPDDRLLYTATSNRSGDGQLVFFERDTLQEVLRLPQPAPVARLLWHARLNQLLAGLACGDVRLLYDPAHSHHGAMLCVSKAARARPAPQGLTQAQVLTPHALPLFREERPRSTRKRLEKARKDPVLSQRPDLPVTGPGQGGRIASAGNTLSSYIVRNLGTTKRVDDNVDPREAILKYAKEAAENPYWVTPAYATTQPKPVFQETEESPPAKKPRDS</sequence>
<keyword evidence="1 4" id="KW-0853">WD repeat</keyword>
<feature type="region of interest" description="Disordered" evidence="5">
    <location>
        <begin position="88"/>
        <end position="163"/>
    </location>
</feature>
<dbReference type="Pfam" id="PF00400">
    <property type="entry name" value="WD40"/>
    <property type="match status" value="3"/>
</dbReference>
<dbReference type="GO" id="GO:0005634">
    <property type="term" value="C:nucleus"/>
    <property type="evidence" value="ECO:0007669"/>
    <property type="project" value="TreeGrafter"/>
</dbReference>
<name>A0A9J6FJF9_HAELO</name>
<accession>A0A9J6FJF9</accession>
<evidence type="ECO:0000256" key="1">
    <source>
        <dbReference type="ARBA" id="ARBA00022574"/>
    </source>
</evidence>
<dbReference type="EMBL" id="JABSTR010000001">
    <property type="protein sequence ID" value="KAH9362959.1"/>
    <property type="molecule type" value="Genomic_DNA"/>
</dbReference>
<dbReference type="PANTHER" id="PTHR16017:SF0">
    <property type="entry name" value="WD REPEAT-CONTAINING PROTEIN 70"/>
    <property type="match status" value="1"/>
</dbReference>
<reference evidence="6 7" key="1">
    <citation type="journal article" date="2020" name="Cell">
        <title>Large-Scale Comparative Analyses of Tick Genomes Elucidate Their Genetic Diversity and Vector Capacities.</title>
        <authorList>
            <consortium name="Tick Genome and Microbiome Consortium (TIGMIC)"/>
            <person name="Jia N."/>
            <person name="Wang J."/>
            <person name="Shi W."/>
            <person name="Du L."/>
            <person name="Sun Y."/>
            <person name="Zhan W."/>
            <person name="Jiang J.F."/>
            <person name="Wang Q."/>
            <person name="Zhang B."/>
            <person name="Ji P."/>
            <person name="Bell-Sakyi L."/>
            <person name="Cui X.M."/>
            <person name="Yuan T.T."/>
            <person name="Jiang B.G."/>
            <person name="Yang W.F."/>
            <person name="Lam T.T."/>
            <person name="Chang Q.C."/>
            <person name="Ding S.J."/>
            <person name="Wang X.J."/>
            <person name="Zhu J.G."/>
            <person name="Ruan X.D."/>
            <person name="Zhao L."/>
            <person name="Wei J.T."/>
            <person name="Ye R.Z."/>
            <person name="Que T.C."/>
            <person name="Du C.H."/>
            <person name="Zhou Y.H."/>
            <person name="Cheng J.X."/>
            <person name="Dai P.F."/>
            <person name="Guo W.B."/>
            <person name="Han X.H."/>
            <person name="Huang E.J."/>
            <person name="Li L.F."/>
            <person name="Wei W."/>
            <person name="Gao Y.C."/>
            <person name="Liu J.Z."/>
            <person name="Shao H.Z."/>
            <person name="Wang X."/>
            <person name="Wang C.C."/>
            <person name="Yang T.C."/>
            <person name="Huo Q.B."/>
            <person name="Li W."/>
            <person name="Chen H.Y."/>
            <person name="Chen S.E."/>
            <person name="Zhou L.G."/>
            <person name="Ni X.B."/>
            <person name="Tian J.H."/>
            <person name="Sheng Y."/>
            <person name="Liu T."/>
            <person name="Pan Y.S."/>
            <person name="Xia L.Y."/>
            <person name="Li J."/>
            <person name="Zhao F."/>
            <person name="Cao W.C."/>
        </authorList>
    </citation>
    <scope>NUCLEOTIDE SEQUENCE [LARGE SCALE GENOMIC DNA]</scope>
    <source>
        <strain evidence="6">HaeL-2018</strain>
    </source>
</reference>
<evidence type="ECO:0000256" key="5">
    <source>
        <dbReference type="SAM" id="MobiDB-lite"/>
    </source>
</evidence>
<dbReference type="Gene3D" id="2.130.10.10">
    <property type="entry name" value="YVTN repeat-like/Quinoprotein amine dehydrogenase"/>
    <property type="match status" value="2"/>
</dbReference>
<feature type="compositionally biased region" description="Acidic residues" evidence="5">
    <location>
        <begin position="126"/>
        <end position="135"/>
    </location>
</feature>
<dbReference type="VEuPathDB" id="VectorBase:HLOH_047661"/>
<keyword evidence="7" id="KW-1185">Reference proteome</keyword>
<protein>
    <submittedName>
        <fullName evidence="6">Uncharacterized protein</fullName>
    </submittedName>
</protein>
<gene>
    <name evidence="6" type="ORF">HPB48_014259</name>
</gene>
<dbReference type="SMART" id="SM00320">
    <property type="entry name" value="WD40"/>
    <property type="match status" value="6"/>
</dbReference>
<dbReference type="InterPro" id="IPR015943">
    <property type="entry name" value="WD40/YVTN_repeat-like_dom_sf"/>
</dbReference>
<evidence type="ECO:0000313" key="7">
    <source>
        <dbReference type="Proteomes" id="UP000821853"/>
    </source>
</evidence>
<feature type="compositionally biased region" description="Acidic residues" evidence="5">
    <location>
        <begin position="150"/>
        <end position="159"/>
    </location>
</feature>
<feature type="repeat" description="WD" evidence="4">
    <location>
        <begin position="338"/>
        <end position="358"/>
    </location>
</feature>
<proteinExistence type="inferred from homology"/>
<dbReference type="InterPro" id="IPR036322">
    <property type="entry name" value="WD40_repeat_dom_sf"/>
</dbReference>
<dbReference type="OMA" id="KGDQYIT"/>
<feature type="region of interest" description="Disordered" evidence="5">
    <location>
        <begin position="628"/>
        <end position="647"/>
    </location>
</feature>
<evidence type="ECO:0000313" key="6">
    <source>
        <dbReference type="EMBL" id="KAH9362959.1"/>
    </source>
</evidence>
<evidence type="ECO:0000256" key="3">
    <source>
        <dbReference type="ARBA" id="ARBA00038343"/>
    </source>
</evidence>
<feature type="region of interest" description="Disordered" evidence="5">
    <location>
        <begin position="538"/>
        <end position="576"/>
    </location>
</feature>
<organism evidence="6 7">
    <name type="scientific">Haemaphysalis longicornis</name>
    <name type="common">Bush tick</name>
    <dbReference type="NCBI Taxonomy" id="44386"/>
    <lineage>
        <taxon>Eukaryota</taxon>
        <taxon>Metazoa</taxon>
        <taxon>Ecdysozoa</taxon>
        <taxon>Arthropoda</taxon>
        <taxon>Chelicerata</taxon>
        <taxon>Arachnida</taxon>
        <taxon>Acari</taxon>
        <taxon>Parasitiformes</taxon>
        <taxon>Ixodida</taxon>
        <taxon>Ixodoidea</taxon>
        <taxon>Ixodidae</taxon>
        <taxon>Haemaphysalinae</taxon>
        <taxon>Haemaphysalis</taxon>
    </lineage>
</organism>
<dbReference type="PANTHER" id="PTHR16017">
    <property type="entry name" value="GASTRULATION DEFECTIVE PROTEIN 1-RELATED"/>
    <property type="match status" value="1"/>
</dbReference>
<dbReference type="Proteomes" id="UP000821853">
    <property type="component" value="Chromosome 1"/>
</dbReference>
<dbReference type="GO" id="GO:0035861">
    <property type="term" value="C:site of double-strand break"/>
    <property type="evidence" value="ECO:0007669"/>
    <property type="project" value="TreeGrafter"/>
</dbReference>
<dbReference type="SUPFAM" id="SSF50978">
    <property type="entry name" value="WD40 repeat-like"/>
    <property type="match status" value="1"/>
</dbReference>
<dbReference type="InterPro" id="IPR001680">
    <property type="entry name" value="WD40_rpt"/>
</dbReference>
<dbReference type="PROSITE" id="PS50082">
    <property type="entry name" value="WD_REPEATS_2"/>
    <property type="match status" value="3"/>
</dbReference>